<dbReference type="OrthoDB" id="2959034at2759"/>
<feature type="non-terminal residue" evidence="1">
    <location>
        <position position="1"/>
    </location>
</feature>
<protein>
    <submittedName>
        <fullName evidence="1">Uncharacterized protein</fullName>
    </submittedName>
</protein>
<organism evidence="1 2">
    <name type="scientific">Suillus plorans</name>
    <dbReference type="NCBI Taxonomy" id="116603"/>
    <lineage>
        <taxon>Eukaryota</taxon>
        <taxon>Fungi</taxon>
        <taxon>Dikarya</taxon>
        <taxon>Basidiomycota</taxon>
        <taxon>Agaricomycotina</taxon>
        <taxon>Agaricomycetes</taxon>
        <taxon>Agaricomycetidae</taxon>
        <taxon>Boletales</taxon>
        <taxon>Suillineae</taxon>
        <taxon>Suillaceae</taxon>
        <taxon>Suillus</taxon>
    </lineage>
</organism>
<evidence type="ECO:0000313" key="1">
    <source>
        <dbReference type="EMBL" id="KAG1789615.1"/>
    </source>
</evidence>
<proteinExistence type="predicted"/>
<feature type="non-terminal residue" evidence="1">
    <location>
        <position position="174"/>
    </location>
</feature>
<dbReference type="EMBL" id="JABBWE010000057">
    <property type="protein sequence ID" value="KAG1789615.1"/>
    <property type="molecule type" value="Genomic_DNA"/>
</dbReference>
<gene>
    <name evidence="1" type="ORF">HD556DRAFT_1205476</name>
</gene>
<dbReference type="GeneID" id="64590225"/>
<evidence type="ECO:0000313" key="2">
    <source>
        <dbReference type="Proteomes" id="UP000719766"/>
    </source>
</evidence>
<keyword evidence="2" id="KW-1185">Reference proteome</keyword>
<comment type="caution">
    <text evidence="1">The sequence shown here is derived from an EMBL/GenBank/DDBJ whole genome shotgun (WGS) entry which is preliminary data.</text>
</comment>
<reference evidence="1" key="1">
    <citation type="journal article" date="2020" name="New Phytol.">
        <title>Comparative genomics reveals dynamic genome evolution in host specialist ectomycorrhizal fungi.</title>
        <authorList>
            <person name="Lofgren L.A."/>
            <person name="Nguyen N.H."/>
            <person name="Vilgalys R."/>
            <person name="Ruytinx J."/>
            <person name="Liao H.L."/>
            <person name="Branco S."/>
            <person name="Kuo A."/>
            <person name="LaButti K."/>
            <person name="Lipzen A."/>
            <person name="Andreopoulos W."/>
            <person name="Pangilinan J."/>
            <person name="Riley R."/>
            <person name="Hundley H."/>
            <person name="Na H."/>
            <person name="Barry K."/>
            <person name="Grigoriev I.V."/>
            <person name="Stajich J.E."/>
            <person name="Kennedy P.G."/>
        </authorList>
    </citation>
    <scope>NUCLEOTIDE SEQUENCE</scope>
    <source>
        <strain evidence="1">S12</strain>
    </source>
</reference>
<accession>A0A9P7DDE0</accession>
<dbReference type="Proteomes" id="UP000719766">
    <property type="component" value="Unassembled WGS sequence"/>
</dbReference>
<dbReference type="RefSeq" id="XP_041156663.1">
    <property type="nucleotide sequence ID" value="XM_041296461.1"/>
</dbReference>
<dbReference type="AlphaFoldDB" id="A0A9P7DDE0"/>
<sequence>ARQKHTAVLSRIRDIVLTPDFNPYASAASIINVCAADLTTKGFSKLLQTPNIEDHTALYWAIVNNQREVVAALAAFISECSPACSSELRLACMATSDHASFTQLKLADIDAKGEVLRRSLGCPPDEIEVHEVKMSNSRQFVVSFRIRKFQRRLRIMHKLNYEFVADGVWRRFLV</sequence>
<name>A0A9P7DDE0_9AGAM</name>